<gene>
    <name evidence="1" type="ORF">V1525DRAFT_396701</name>
</gene>
<sequence length="506" mass="58745">MLGNVGHDGLVMVAMYIHTSRVVALGIATFVCVACLFVSLSRAIKLRLGPFDNASDGLAALLYWDSDVAGLQQSRQSAVTAPAYCRDPYREPGYLYIPHEVTRTQWIPFDEKFFDSPPPSSATYPTDKNPEFSDAAPPAEFLHHAPHNWLHDLIQYESILKHTESDGILDLSPDQQDLVRRVNWIHNRRVLVLGDSIDRFTVQFFCEDLHSAYQTTKNSAYGGPHTTFSCTIPYLNFTIYTWHVASMYPMRPDWWWLSHIKHVAFEDRFEHLFKPVWNEVIGMNGHTPDLILFESGLWDERAFRESYINQKLPDDITDNATREKLQAERQETGRGRNGRQLAWDELDFFKARMTKFVMYLRDKFGDTTPMMYRSLSTRRDSNKEDLPTINMDRVSRALMNHHGVEIFEWARLARGFSDEYFDYLHIGHGPLSVTWANMMLYYLFRSSGGIDYDGKLLRFPDPVAQYVNNRENIRDAPIIDVPSHPDTTVDRFWHECHKHNIHWGGR</sequence>
<name>A0ACC3T9C7_LIPKO</name>
<organism evidence="1 2">
    <name type="scientific">Lipomyces kononenkoae</name>
    <name type="common">Yeast</name>
    <dbReference type="NCBI Taxonomy" id="34357"/>
    <lineage>
        <taxon>Eukaryota</taxon>
        <taxon>Fungi</taxon>
        <taxon>Dikarya</taxon>
        <taxon>Ascomycota</taxon>
        <taxon>Saccharomycotina</taxon>
        <taxon>Lipomycetes</taxon>
        <taxon>Lipomycetales</taxon>
        <taxon>Lipomycetaceae</taxon>
        <taxon>Lipomyces</taxon>
    </lineage>
</organism>
<accession>A0ACC3T9C7</accession>
<reference evidence="2" key="1">
    <citation type="journal article" date="2024" name="Front. Bioeng. Biotechnol.">
        <title>Genome-scale model development and genomic sequencing of the oleaginous clade Lipomyces.</title>
        <authorList>
            <person name="Czajka J.J."/>
            <person name="Han Y."/>
            <person name="Kim J."/>
            <person name="Mondo S.J."/>
            <person name="Hofstad B.A."/>
            <person name="Robles A."/>
            <person name="Haridas S."/>
            <person name="Riley R."/>
            <person name="LaButti K."/>
            <person name="Pangilinan J."/>
            <person name="Andreopoulos W."/>
            <person name="Lipzen A."/>
            <person name="Yan J."/>
            <person name="Wang M."/>
            <person name="Ng V."/>
            <person name="Grigoriev I.V."/>
            <person name="Spatafora J.W."/>
            <person name="Magnuson J.K."/>
            <person name="Baker S.E."/>
            <person name="Pomraning K.R."/>
        </authorList>
    </citation>
    <scope>NUCLEOTIDE SEQUENCE [LARGE SCALE GENOMIC DNA]</scope>
    <source>
        <strain evidence="2">CBS 7786</strain>
    </source>
</reference>
<dbReference type="Proteomes" id="UP001433508">
    <property type="component" value="Unassembled WGS sequence"/>
</dbReference>
<evidence type="ECO:0000313" key="1">
    <source>
        <dbReference type="EMBL" id="KAK9240044.1"/>
    </source>
</evidence>
<keyword evidence="2" id="KW-1185">Reference proteome</keyword>
<proteinExistence type="predicted"/>
<dbReference type="EMBL" id="MU971342">
    <property type="protein sequence ID" value="KAK9240044.1"/>
    <property type="molecule type" value="Genomic_DNA"/>
</dbReference>
<comment type="caution">
    <text evidence="1">The sequence shown here is derived from an EMBL/GenBank/DDBJ whole genome shotgun (WGS) entry which is preliminary data.</text>
</comment>
<evidence type="ECO:0000313" key="2">
    <source>
        <dbReference type="Proteomes" id="UP001433508"/>
    </source>
</evidence>
<protein>
    <submittedName>
        <fullName evidence="1">Uncharacterized protein</fullName>
    </submittedName>
</protein>